<dbReference type="PANTHER" id="PTHR31234:SF42">
    <property type="entry name" value="LATE EMBRYOGENESIS ABUNDANT (LEA) HYDROXYPROLINE-RICH GLYCOPROTEIN FAMILY"/>
    <property type="match status" value="1"/>
</dbReference>
<dbReference type="Proteomes" id="UP000317650">
    <property type="component" value="Chromosome 11"/>
</dbReference>
<feature type="transmembrane region" description="Helical" evidence="3">
    <location>
        <begin position="55"/>
        <end position="84"/>
    </location>
</feature>
<evidence type="ECO:0000256" key="1">
    <source>
        <dbReference type="ARBA" id="ARBA00004370"/>
    </source>
</evidence>
<sequence length="239" mass="26295">MKPAIFFSFLPPRLLLSLHPPTMHGGNQANHSHHQQERRLPWVHFHIRPQPTHPAFWLVGACCTLLWVAIILAGLAILIVYLVVEPKGPHLEISSANLNGANIDGGGLLNADLSVLANFSNPNQKVDLRFGQVKLDLYFGGVLIATQGLGPFRERRREAVLRYVRMVSSSVALPADAAEAWRAGETGNRHAMKVVASFRTRSDIGGWLHYTFRTRRHCNIVVGAPPAGVLLASSCTSKH</sequence>
<dbReference type="GO" id="GO:0098542">
    <property type="term" value="P:defense response to other organism"/>
    <property type="evidence" value="ECO:0007669"/>
    <property type="project" value="InterPro"/>
</dbReference>
<evidence type="ECO:0000256" key="2">
    <source>
        <dbReference type="ARBA" id="ARBA00023136"/>
    </source>
</evidence>
<keyword evidence="2 3" id="KW-0472">Membrane</keyword>
<protein>
    <submittedName>
        <fullName evidence="4">Uncharacterized protein</fullName>
    </submittedName>
</protein>
<dbReference type="AlphaFoldDB" id="A0A4S8J4N8"/>
<comment type="caution">
    <text evidence="4">The sequence shown here is derived from an EMBL/GenBank/DDBJ whole genome shotgun (WGS) entry which is preliminary data.</text>
</comment>
<dbReference type="InterPro" id="IPR044839">
    <property type="entry name" value="NDR1-like"/>
</dbReference>
<gene>
    <name evidence="4" type="ORF">C4D60_Mb11t13170</name>
</gene>
<organism evidence="4 5">
    <name type="scientific">Musa balbisiana</name>
    <name type="common">Banana</name>
    <dbReference type="NCBI Taxonomy" id="52838"/>
    <lineage>
        <taxon>Eukaryota</taxon>
        <taxon>Viridiplantae</taxon>
        <taxon>Streptophyta</taxon>
        <taxon>Embryophyta</taxon>
        <taxon>Tracheophyta</taxon>
        <taxon>Spermatophyta</taxon>
        <taxon>Magnoliopsida</taxon>
        <taxon>Liliopsida</taxon>
        <taxon>Zingiberales</taxon>
        <taxon>Musaceae</taxon>
        <taxon>Musa</taxon>
    </lineage>
</organism>
<keyword evidence="3" id="KW-1133">Transmembrane helix</keyword>
<evidence type="ECO:0000256" key="3">
    <source>
        <dbReference type="SAM" id="Phobius"/>
    </source>
</evidence>
<keyword evidence="5" id="KW-1185">Reference proteome</keyword>
<accession>A0A4S8J4N8</accession>
<keyword evidence="3" id="KW-0812">Transmembrane</keyword>
<dbReference type="GO" id="GO:0005886">
    <property type="term" value="C:plasma membrane"/>
    <property type="evidence" value="ECO:0007669"/>
    <property type="project" value="TreeGrafter"/>
</dbReference>
<reference evidence="4 5" key="1">
    <citation type="journal article" date="2019" name="Nat. Plants">
        <title>Genome sequencing of Musa balbisiana reveals subgenome evolution and function divergence in polyploid bananas.</title>
        <authorList>
            <person name="Yao X."/>
        </authorList>
    </citation>
    <scope>NUCLEOTIDE SEQUENCE [LARGE SCALE GENOMIC DNA]</scope>
    <source>
        <strain evidence="5">cv. DH-PKW</strain>
        <tissue evidence="4">Leaves</tissue>
    </source>
</reference>
<comment type="subcellular location">
    <subcellularLocation>
        <location evidence="1">Membrane</location>
    </subcellularLocation>
</comment>
<name>A0A4S8J4N8_MUSBA</name>
<dbReference type="EMBL" id="PYDT01000007">
    <property type="protein sequence ID" value="THU56049.1"/>
    <property type="molecule type" value="Genomic_DNA"/>
</dbReference>
<dbReference type="PANTHER" id="PTHR31234">
    <property type="entry name" value="LATE EMBRYOGENESIS ABUNDANT (LEA) HYDROXYPROLINE-RICH GLYCOPROTEIN FAMILY"/>
    <property type="match status" value="1"/>
</dbReference>
<evidence type="ECO:0000313" key="4">
    <source>
        <dbReference type="EMBL" id="THU56049.1"/>
    </source>
</evidence>
<evidence type="ECO:0000313" key="5">
    <source>
        <dbReference type="Proteomes" id="UP000317650"/>
    </source>
</evidence>
<proteinExistence type="predicted"/>